<dbReference type="PANTHER" id="PTHR11035">
    <property type="entry name" value="VERY-LONG-CHAIN (3R)-3-HYDROXYACYL-COA DEHYDRATASE"/>
    <property type="match status" value="1"/>
</dbReference>
<dbReference type="GO" id="GO:0030497">
    <property type="term" value="P:fatty acid elongation"/>
    <property type="evidence" value="ECO:0007669"/>
    <property type="project" value="TreeGrafter"/>
</dbReference>
<evidence type="ECO:0000313" key="16">
    <source>
        <dbReference type="Proteomes" id="UP000241769"/>
    </source>
</evidence>
<dbReference type="Pfam" id="PF04387">
    <property type="entry name" value="PTPLA"/>
    <property type="match status" value="2"/>
</dbReference>
<feature type="transmembrane region" description="Helical" evidence="14">
    <location>
        <begin position="192"/>
        <end position="212"/>
    </location>
</feature>
<comment type="caution">
    <text evidence="15">The sequence shown here is derived from an EMBL/GenBank/DDBJ whole genome shotgun (WGS) entry which is preliminary data.</text>
</comment>
<feature type="transmembrane region" description="Helical" evidence="14">
    <location>
        <begin position="70"/>
        <end position="90"/>
    </location>
</feature>
<keyword evidence="12" id="KW-0456">Lyase</keyword>
<dbReference type="InParanoid" id="A0A2P6NCH1"/>
<evidence type="ECO:0000256" key="8">
    <source>
        <dbReference type="ARBA" id="ARBA00022989"/>
    </source>
</evidence>
<evidence type="ECO:0000313" key="15">
    <source>
        <dbReference type="EMBL" id="PRP81633.1"/>
    </source>
</evidence>
<dbReference type="PANTHER" id="PTHR11035:SF3">
    <property type="entry name" value="VERY-LONG-CHAIN (3R)-3-HYDROXYACYL-COA DEHYDRATASE"/>
    <property type="match status" value="1"/>
</dbReference>
<keyword evidence="9" id="KW-0443">Lipid metabolism</keyword>
<evidence type="ECO:0000256" key="1">
    <source>
        <dbReference type="ARBA" id="ARBA00004141"/>
    </source>
</evidence>
<dbReference type="InterPro" id="IPR007482">
    <property type="entry name" value="Tyr_Pase-like_PTPLA"/>
</dbReference>
<name>A0A2P6NCH1_9EUKA</name>
<feature type="transmembrane region" description="Helical" evidence="14">
    <location>
        <begin position="97"/>
        <end position="119"/>
    </location>
</feature>
<dbReference type="GO" id="GO:0102158">
    <property type="term" value="F:very-long-chain (3R)-3-hydroxyacyl-CoA dehydratase activity"/>
    <property type="evidence" value="ECO:0007669"/>
    <property type="project" value="UniProtKB-EC"/>
</dbReference>
<keyword evidence="11" id="KW-0275">Fatty acid biosynthesis</keyword>
<dbReference type="EMBL" id="MDYQ01000121">
    <property type="protein sequence ID" value="PRP81633.1"/>
    <property type="molecule type" value="Genomic_DNA"/>
</dbReference>
<sequence length="308" mass="34370">MSAKKLYLAAYNGAQFLGWSYILFKIGQHYANGGRTDNLYPSIAEPLNIFQGAAILEVFHSLFGLVSSPILTTAIQIASRVLLIAVAHAAPQVQSSVFITIMATSWSITEIVRYLFYVLNLYKAVPRFLLWLRYSLFLALYPSGVAGEVGTLYNALPAFQNGLSPILTTAIQIASRVLLIAVAHAAPQVQSSVFITIMATSWSITEIVRYLFYVLNLYKAVPRFLLWLRYSLFLALYPSGVAGEVGTLYNALPAFQNGLWNTPYVSFYYIALFILATYVPGLPFMYSHMMHQRKKNLGSTTSKNKKRS</sequence>
<dbReference type="Proteomes" id="UP000241769">
    <property type="component" value="Unassembled WGS sequence"/>
</dbReference>
<comment type="catalytic activity">
    <reaction evidence="13">
        <text>a very-long-chain (3R)-3-hydroxyacyl-CoA = a very-long-chain (2E)-enoyl-CoA + H2O</text>
        <dbReference type="Rhea" id="RHEA:45812"/>
        <dbReference type="ChEBI" id="CHEBI:15377"/>
        <dbReference type="ChEBI" id="CHEBI:83728"/>
        <dbReference type="ChEBI" id="CHEBI:85440"/>
        <dbReference type="EC" id="4.2.1.134"/>
    </reaction>
</comment>
<accession>A0A2P6NCH1</accession>
<dbReference type="GO" id="GO:0042761">
    <property type="term" value="P:very long-chain fatty acid biosynthetic process"/>
    <property type="evidence" value="ECO:0007669"/>
    <property type="project" value="TreeGrafter"/>
</dbReference>
<evidence type="ECO:0000256" key="5">
    <source>
        <dbReference type="ARBA" id="ARBA00022516"/>
    </source>
</evidence>
<dbReference type="UniPathway" id="UPA00094"/>
<comment type="similarity">
    <text evidence="3">Belongs to the very long-chain fatty acids dehydratase HACD family.</text>
</comment>
<dbReference type="STRING" id="1890364.A0A2P6NCH1"/>
<organism evidence="15 16">
    <name type="scientific">Planoprotostelium fungivorum</name>
    <dbReference type="NCBI Taxonomy" id="1890364"/>
    <lineage>
        <taxon>Eukaryota</taxon>
        <taxon>Amoebozoa</taxon>
        <taxon>Evosea</taxon>
        <taxon>Variosea</taxon>
        <taxon>Cavosteliida</taxon>
        <taxon>Cavosteliaceae</taxon>
        <taxon>Planoprotostelium</taxon>
    </lineage>
</organism>
<dbReference type="FunCoup" id="A0A2P6NCH1">
    <property type="interactions" value="477"/>
</dbReference>
<keyword evidence="6 14" id="KW-0812">Transmembrane</keyword>
<evidence type="ECO:0000256" key="12">
    <source>
        <dbReference type="ARBA" id="ARBA00023239"/>
    </source>
</evidence>
<evidence type="ECO:0000256" key="3">
    <source>
        <dbReference type="ARBA" id="ARBA00007811"/>
    </source>
</evidence>
<evidence type="ECO:0000256" key="9">
    <source>
        <dbReference type="ARBA" id="ARBA00023098"/>
    </source>
</evidence>
<evidence type="ECO:0000256" key="13">
    <source>
        <dbReference type="ARBA" id="ARBA00036671"/>
    </source>
</evidence>
<evidence type="ECO:0000256" key="10">
    <source>
        <dbReference type="ARBA" id="ARBA00023136"/>
    </source>
</evidence>
<dbReference type="GO" id="GO:0030148">
    <property type="term" value="P:sphingolipid biosynthetic process"/>
    <property type="evidence" value="ECO:0007669"/>
    <property type="project" value="TreeGrafter"/>
</dbReference>
<evidence type="ECO:0000256" key="14">
    <source>
        <dbReference type="SAM" id="Phobius"/>
    </source>
</evidence>
<evidence type="ECO:0000256" key="4">
    <source>
        <dbReference type="ARBA" id="ARBA00013122"/>
    </source>
</evidence>
<keyword evidence="8 14" id="KW-1133">Transmembrane helix</keyword>
<gene>
    <name evidence="15" type="ORF">PROFUN_01140</name>
</gene>
<feature type="transmembrane region" description="Helical" evidence="14">
    <location>
        <begin position="165"/>
        <end position="186"/>
    </location>
</feature>
<comment type="pathway">
    <text evidence="2">Lipid metabolism; fatty acid biosynthesis.</text>
</comment>
<comment type="subcellular location">
    <subcellularLocation>
        <location evidence="1">Membrane</location>
        <topology evidence="1">Multi-pass membrane protein</topology>
    </subcellularLocation>
</comment>
<dbReference type="EC" id="4.2.1.134" evidence="4"/>
<evidence type="ECO:0000256" key="11">
    <source>
        <dbReference type="ARBA" id="ARBA00023160"/>
    </source>
</evidence>
<keyword evidence="7" id="KW-0276">Fatty acid metabolism</keyword>
<feature type="transmembrane region" description="Helical" evidence="14">
    <location>
        <begin position="266"/>
        <end position="286"/>
    </location>
</feature>
<keyword evidence="10 14" id="KW-0472">Membrane</keyword>
<feature type="transmembrane region" description="Helical" evidence="14">
    <location>
        <begin position="224"/>
        <end position="246"/>
    </location>
</feature>
<protein>
    <recommendedName>
        <fullName evidence="4">very-long-chain (3R)-3-hydroxyacyl-CoA dehydratase</fullName>
        <ecNumber evidence="4">4.2.1.134</ecNumber>
    </recommendedName>
</protein>
<feature type="transmembrane region" description="Helical" evidence="14">
    <location>
        <begin position="131"/>
        <end position="153"/>
    </location>
</feature>
<keyword evidence="5" id="KW-0444">Lipid biosynthesis</keyword>
<evidence type="ECO:0000256" key="6">
    <source>
        <dbReference type="ARBA" id="ARBA00022692"/>
    </source>
</evidence>
<dbReference type="GO" id="GO:0005789">
    <property type="term" value="C:endoplasmic reticulum membrane"/>
    <property type="evidence" value="ECO:0007669"/>
    <property type="project" value="TreeGrafter"/>
</dbReference>
<keyword evidence="16" id="KW-1185">Reference proteome</keyword>
<reference evidence="15 16" key="1">
    <citation type="journal article" date="2018" name="Genome Biol. Evol.">
        <title>Multiple Roots of Fruiting Body Formation in Amoebozoa.</title>
        <authorList>
            <person name="Hillmann F."/>
            <person name="Forbes G."/>
            <person name="Novohradska S."/>
            <person name="Ferling I."/>
            <person name="Riege K."/>
            <person name="Groth M."/>
            <person name="Westermann M."/>
            <person name="Marz M."/>
            <person name="Spaller T."/>
            <person name="Winckler T."/>
            <person name="Schaap P."/>
            <person name="Glockner G."/>
        </authorList>
    </citation>
    <scope>NUCLEOTIDE SEQUENCE [LARGE SCALE GENOMIC DNA]</scope>
    <source>
        <strain evidence="15 16">Jena</strain>
    </source>
</reference>
<evidence type="ECO:0000256" key="2">
    <source>
        <dbReference type="ARBA" id="ARBA00005194"/>
    </source>
</evidence>
<dbReference type="OrthoDB" id="46988at2759"/>
<dbReference type="AlphaFoldDB" id="A0A2P6NCH1"/>
<evidence type="ECO:0000256" key="7">
    <source>
        <dbReference type="ARBA" id="ARBA00022832"/>
    </source>
</evidence>
<proteinExistence type="inferred from homology"/>